<dbReference type="EMBL" id="JBHSWN010000001">
    <property type="protein sequence ID" value="MFC6790071.1"/>
    <property type="molecule type" value="Genomic_DNA"/>
</dbReference>
<name>A0ABW2BIY5_9HYPH</name>
<reference evidence="3" key="1">
    <citation type="journal article" date="2019" name="Int. J. Syst. Evol. Microbiol.">
        <title>The Global Catalogue of Microorganisms (GCM) 10K type strain sequencing project: providing services to taxonomists for standard genome sequencing and annotation.</title>
        <authorList>
            <consortium name="The Broad Institute Genomics Platform"/>
            <consortium name="The Broad Institute Genome Sequencing Center for Infectious Disease"/>
            <person name="Wu L."/>
            <person name="Ma J."/>
        </authorList>
    </citation>
    <scope>NUCLEOTIDE SEQUENCE [LARGE SCALE GENOMIC DNA]</scope>
    <source>
        <strain evidence="3">CCUG 48316</strain>
    </source>
</reference>
<keyword evidence="1" id="KW-0812">Transmembrane</keyword>
<keyword evidence="1" id="KW-0472">Membrane</keyword>
<sequence length="129" mass="13764">MQGARFRGGEDGFTLVEVLVAFAIVALAAIFVLRISGEIAVRGQRVMTVDTLIDEAEGIVQLRVAAGTLRPGIEQGRFSNGTVWTLEAADIGPLLGWQNLPPLWRVRLHEGGPDGRLLYGTLLAEGLGG</sequence>
<dbReference type="InterPro" id="IPR012902">
    <property type="entry name" value="N_methyl_site"/>
</dbReference>
<gene>
    <name evidence="2" type="ORF">ACFQE0_10855</name>
</gene>
<protein>
    <submittedName>
        <fullName evidence="2">Type II secretion system protein</fullName>
    </submittedName>
</protein>
<keyword evidence="1" id="KW-1133">Transmembrane helix</keyword>
<dbReference type="RefSeq" id="WP_378969442.1">
    <property type="nucleotide sequence ID" value="NZ_JBHSWN010000001.1"/>
</dbReference>
<dbReference type="Pfam" id="PF07963">
    <property type="entry name" value="N_methyl"/>
    <property type="match status" value="1"/>
</dbReference>
<keyword evidence="3" id="KW-1185">Reference proteome</keyword>
<organism evidence="2 3">
    <name type="scientific">Methylobacterium komagatae</name>
    <dbReference type="NCBI Taxonomy" id="374425"/>
    <lineage>
        <taxon>Bacteria</taxon>
        <taxon>Pseudomonadati</taxon>
        <taxon>Pseudomonadota</taxon>
        <taxon>Alphaproteobacteria</taxon>
        <taxon>Hyphomicrobiales</taxon>
        <taxon>Methylobacteriaceae</taxon>
        <taxon>Methylobacterium</taxon>
    </lineage>
</organism>
<comment type="caution">
    <text evidence="2">The sequence shown here is derived from an EMBL/GenBank/DDBJ whole genome shotgun (WGS) entry which is preliminary data.</text>
</comment>
<accession>A0ABW2BIY5</accession>
<evidence type="ECO:0000313" key="2">
    <source>
        <dbReference type="EMBL" id="MFC6790071.1"/>
    </source>
</evidence>
<feature type="transmembrane region" description="Helical" evidence="1">
    <location>
        <begin position="12"/>
        <end position="35"/>
    </location>
</feature>
<proteinExistence type="predicted"/>
<evidence type="ECO:0000256" key="1">
    <source>
        <dbReference type="SAM" id="Phobius"/>
    </source>
</evidence>
<dbReference type="Proteomes" id="UP001596292">
    <property type="component" value="Unassembled WGS sequence"/>
</dbReference>
<evidence type="ECO:0000313" key="3">
    <source>
        <dbReference type="Proteomes" id="UP001596292"/>
    </source>
</evidence>
<dbReference type="NCBIfam" id="TIGR02532">
    <property type="entry name" value="IV_pilin_GFxxxE"/>
    <property type="match status" value="1"/>
</dbReference>